<proteinExistence type="predicted"/>
<organism evidence="2">
    <name type="scientific">Aureoumbra lagunensis</name>
    <dbReference type="NCBI Taxonomy" id="44058"/>
    <lineage>
        <taxon>Eukaryota</taxon>
        <taxon>Sar</taxon>
        <taxon>Stramenopiles</taxon>
        <taxon>Ochrophyta</taxon>
        <taxon>Pelagophyceae</taxon>
        <taxon>Pelagomonadales</taxon>
        <taxon>Aureoumbra</taxon>
    </lineage>
</organism>
<evidence type="ECO:0000313" key="2">
    <source>
        <dbReference type="EMBL" id="CAE0365483.1"/>
    </source>
</evidence>
<accession>A0A7S3JUL2</accession>
<dbReference type="AlphaFoldDB" id="A0A7S3JUL2"/>
<dbReference type="EMBL" id="HBIJ01008818">
    <property type="protein sequence ID" value="CAE0365483.1"/>
    <property type="molecule type" value="Transcribed_RNA"/>
</dbReference>
<evidence type="ECO:0000256" key="1">
    <source>
        <dbReference type="SAM" id="MobiDB-lite"/>
    </source>
</evidence>
<reference evidence="2" key="1">
    <citation type="submission" date="2021-01" db="EMBL/GenBank/DDBJ databases">
        <authorList>
            <person name="Corre E."/>
            <person name="Pelletier E."/>
            <person name="Niang G."/>
            <person name="Scheremetjew M."/>
            <person name="Finn R."/>
            <person name="Kale V."/>
            <person name="Holt S."/>
            <person name="Cochrane G."/>
            <person name="Meng A."/>
            <person name="Brown T."/>
            <person name="Cohen L."/>
        </authorList>
    </citation>
    <scope>NUCLEOTIDE SEQUENCE</scope>
    <source>
        <strain evidence="2">CCMP1510</strain>
    </source>
</reference>
<name>A0A7S3JUL2_9STRA</name>
<gene>
    <name evidence="2" type="ORF">ALAG00032_LOCUS6226</name>
</gene>
<protein>
    <submittedName>
        <fullName evidence="2">Uncharacterized protein</fullName>
    </submittedName>
</protein>
<sequence>MSQRTRHSRRRNVFSGWDDDMLKDSDSLDVSEELGAISDDFGEDLDLCLDAPVVPYPLKIELESPHREMVKNVRERLERSLGRVTDHGLEPLGEITELGGQDRSLADLLTGSILQTPHLNGGALPAFSPFPEKCASPGPPTNHEPPVPPCVPKAAILKTRTIPGKKTTKRQAKELEKSKNIVGPQKKRTKPAHFTFDGI</sequence>
<feature type="region of interest" description="Disordered" evidence="1">
    <location>
        <begin position="162"/>
        <end position="199"/>
    </location>
</feature>